<comment type="caution">
    <text evidence="3">The sequence shown here is derived from an EMBL/GenBank/DDBJ whole genome shotgun (WGS) entry which is preliminary data.</text>
</comment>
<accession>A0ABY1ZKL5</accession>
<name>A0ABY1ZKL5_9GAMM</name>
<reference evidence="3 4" key="1">
    <citation type="submission" date="2019-02" db="EMBL/GenBank/DDBJ databases">
        <title>Marinobacter halodurans sp. nov., a marine bacterium isolated from sea tidal flat.</title>
        <authorList>
            <person name="Yoo Y."/>
            <person name="Lee D.W."/>
            <person name="Kim B.S."/>
            <person name="Kim J.-J."/>
        </authorList>
    </citation>
    <scope>NUCLEOTIDE SEQUENCE [LARGE SCALE GENOMIC DNA]</scope>
    <source>
        <strain evidence="3 4">YJ-S3-2</strain>
    </source>
</reference>
<comment type="similarity">
    <text evidence="1">Belongs to the short-chain dehydrogenases/reductases (SDR) family.</text>
</comment>
<proteinExistence type="inferred from homology"/>
<dbReference type="SUPFAM" id="SSF51735">
    <property type="entry name" value="NAD(P)-binding Rossmann-fold domains"/>
    <property type="match status" value="1"/>
</dbReference>
<protein>
    <submittedName>
        <fullName evidence="3">SDR family NAD(P)-dependent oxidoreductase</fullName>
    </submittedName>
</protein>
<dbReference type="PROSITE" id="PS00061">
    <property type="entry name" value="ADH_SHORT"/>
    <property type="match status" value="1"/>
</dbReference>
<keyword evidence="4" id="KW-1185">Reference proteome</keyword>
<dbReference type="Gene3D" id="3.40.50.720">
    <property type="entry name" value="NAD(P)-binding Rossmann-like Domain"/>
    <property type="match status" value="1"/>
</dbReference>
<dbReference type="RefSeq" id="WP_131481694.1">
    <property type="nucleotide sequence ID" value="NZ_SJDL01000013.1"/>
</dbReference>
<dbReference type="Pfam" id="PF00106">
    <property type="entry name" value="adh_short"/>
    <property type="match status" value="1"/>
</dbReference>
<dbReference type="PANTHER" id="PTHR44196:SF1">
    <property type="entry name" value="DEHYDROGENASE_REDUCTASE SDR FAMILY MEMBER 7B"/>
    <property type="match status" value="1"/>
</dbReference>
<dbReference type="InterPro" id="IPR020904">
    <property type="entry name" value="Sc_DH/Rdtase_CS"/>
</dbReference>
<dbReference type="PRINTS" id="PR00081">
    <property type="entry name" value="GDHRDH"/>
</dbReference>
<evidence type="ECO:0000256" key="2">
    <source>
        <dbReference type="ARBA" id="ARBA00023002"/>
    </source>
</evidence>
<dbReference type="PANTHER" id="PTHR44196">
    <property type="entry name" value="DEHYDROGENASE/REDUCTASE SDR FAMILY MEMBER 7B"/>
    <property type="match status" value="1"/>
</dbReference>
<evidence type="ECO:0000256" key="1">
    <source>
        <dbReference type="ARBA" id="ARBA00006484"/>
    </source>
</evidence>
<dbReference type="Proteomes" id="UP000313645">
    <property type="component" value="Unassembled WGS sequence"/>
</dbReference>
<sequence>MSHSTLDRPITLWLTGATSGIGRALAQALLEQGQRVIATGRRRESLETLAASYPGQVTVAPADTTDRETLGALSETFTRQAPVQMAILNAGTCEYLDVRSFDADVIEHNLHTNVTGTARSMEAVLPALRHARRQGLPAELVIVGSSAWWFPFGRAEGYGASKAALAYLAHSLRADLAAEGIRVTLVSPGFVRTPLTDRNDFPMPCLIEATEAADRIIRGLHRGAAEIHFPRRFTVTLKLLGALPQSWMDRLAARMTRSSKEHPE</sequence>
<gene>
    <name evidence="3" type="ORF">EZI54_10385</name>
</gene>
<dbReference type="InterPro" id="IPR002347">
    <property type="entry name" value="SDR_fam"/>
</dbReference>
<evidence type="ECO:0000313" key="4">
    <source>
        <dbReference type="Proteomes" id="UP000313645"/>
    </source>
</evidence>
<organism evidence="3 4">
    <name type="scientific">Marinobacter halodurans</name>
    <dbReference type="NCBI Taxonomy" id="2528979"/>
    <lineage>
        <taxon>Bacteria</taxon>
        <taxon>Pseudomonadati</taxon>
        <taxon>Pseudomonadota</taxon>
        <taxon>Gammaproteobacteria</taxon>
        <taxon>Pseudomonadales</taxon>
        <taxon>Marinobacteraceae</taxon>
        <taxon>Marinobacter</taxon>
    </lineage>
</organism>
<dbReference type="EMBL" id="SJDL01000013">
    <property type="protein sequence ID" value="TBW56041.1"/>
    <property type="molecule type" value="Genomic_DNA"/>
</dbReference>
<evidence type="ECO:0000313" key="3">
    <source>
        <dbReference type="EMBL" id="TBW56041.1"/>
    </source>
</evidence>
<keyword evidence="2" id="KW-0560">Oxidoreductase</keyword>
<dbReference type="InterPro" id="IPR036291">
    <property type="entry name" value="NAD(P)-bd_dom_sf"/>
</dbReference>